<keyword evidence="2" id="KW-0645">Protease</keyword>
<keyword evidence="2" id="KW-0378">Hydrolase</keyword>
<evidence type="ECO:0000313" key="2">
    <source>
        <dbReference type="EMBL" id="PWC07459.1"/>
    </source>
</evidence>
<gene>
    <name evidence="2" type="ORF">DF223_06820</name>
</gene>
<dbReference type="Proteomes" id="UP000244962">
    <property type="component" value="Unassembled WGS sequence"/>
</dbReference>
<dbReference type="InterPro" id="IPR004176">
    <property type="entry name" value="Clp_R_N"/>
</dbReference>
<comment type="caution">
    <text evidence="2">The sequence shown here is derived from an EMBL/GenBank/DDBJ whole genome shotgun (WGS) entry which is preliminary data.</text>
</comment>
<dbReference type="CDD" id="cd07812">
    <property type="entry name" value="SRPBCC"/>
    <property type="match status" value="1"/>
</dbReference>
<keyword evidence="3" id="KW-1185">Reference proteome</keyword>
<dbReference type="GO" id="GO:0008233">
    <property type="term" value="F:peptidase activity"/>
    <property type="evidence" value="ECO:0007669"/>
    <property type="project" value="UniProtKB-KW"/>
</dbReference>
<feature type="domain" description="Clp R" evidence="1">
    <location>
        <begin position="7"/>
        <end position="60"/>
    </location>
</feature>
<evidence type="ECO:0000313" key="3">
    <source>
        <dbReference type="Proteomes" id="UP000244962"/>
    </source>
</evidence>
<dbReference type="Gene3D" id="1.10.1780.10">
    <property type="entry name" value="Clp, N-terminal domain"/>
    <property type="match status" value="1"/>
</dbReference>
<dbReference type="OrthoDB" id="3428089at2"/>
<evidence type="ECO:0000259" key="1">
    <source>
        <dbReference type="Pfam" id="PF02861"/>
    </source>
</evidence>
<dbReference type="SUPFAM" id="SSF55961">
    <property type="entry name" value="Bet v1-like"/>
    <property type="match status" value="1"/>
</dbReference>
<dbReference type="EMBL" id="QEFB01000005">
    <property type="protein sequence ID" value="PWC07459.1"/>
    <property type="molecule type" value="Genomic_DNA"/>
</dbReference>
<accession>A0A2U1TEZ6</accession>
<dbReference type="InterPro" id="IPR023393">
    <property type="entry name" value="START-like_dom_sf"/>
</dbReference>
<name>A0A2U1TEZ6_9MICO</name>
<dbReference type="SUPFAM" id="SSF81923">
    <property type="entry name" value="Double Clp-N motif"/>
    <property type="match status" value="1"/>
</dbReference>
<protein>
    <submittedName>
        <fullName evidence="2">Clp protease</fullName>
    </submittedName>
</protein>
<dbReference type="KEGG" id="myl:C3E77_04220"/>
<dbReference type="Pfam" id="PF10604">
    <property type="entry name" value="Polyketide_cyc2"/>
    <property type="match status" value="1"/>
</dbReference>
<proteinExistence type="predicted"/>
<dbReference type="InterPro" id="IPR019587">
    <property type="entry name" value="Polyketide_cyclase/dehydratase"/>
</dbReference>
<sequence length="323" mass="35019">MQVLSIAAMEEASRRGQRDADLEHLFLALVLSDQSAGRALRAAGVTLTGARDAVDAMHSDQLRAIGVAVDQPAPGRIVFHETRGYEWTPRALNLLKHAGDKGGGDAAAVLRELLAEPSGLIADLLARLSLSVDQVETALTIEQSTPPPERPADAAATPRAVTGRTEVFVPASVETVWALVADPLRMPEWNPSVGTIEPDGNDHTDTATVGSSWLAITPTVHPDGKPARVKREFRRRRVQLVDTAELVRIAWQTSYPDTTRGTANVLSIELTPAPGGTQLRLAMSWARSRGWRRIVGWPLRPLQRFLAWLGLVQIGGGISRVFR</sequence>
<dbReference type="GO" id="GO:0006508">
    <property type="term" value="P:proteolysis"/>
    <property type="evidence" value="ECO:0007669"/>
    <property type="project" value="UniProtKB-KW"/>
</dbReference>
<dbReference type="Pfam" id="PF02861">
    <property type="entry name" value="Clp_N"/>
    <property type="match status" value="1"/>
</dbReference>
<organism evidence="2 3">
    <name type="scientific">Mycetocola zhujimingii</name>
    <dbReference type="NCBI Taxonomy" id="2079792"/>
    <lineage>
        <taxon>Bacteria</taxon>
        <taxon>Bacillati</taxon>
        <taxon>Actinomycetota</taxon>
        <taxon>Actinomycetes</taxon>
        <taxon>Micrococcales</taxon>
        <taxon>Microbacteriaceae</taxon>
        <taxon>Mycetocola</taxon>
    </lineage>
</organism>
<dbReference type="InterPro" id="IPR036628">
    <property type="entry name" value="Clp_N_dom_sf"/>
</dbReference>
<dbReference type="AlphaFoldDB" id="A0A2U1TEZ6"/>
<reference evidence="3" key="1">
    <citation type="submission" date="2018-04" db="EMBL/GenBank/DDBJ databases">
        <authorList>
            <person name="Liu S."/>
            <person name="Wang Z."/>
            <person name="Li J."/>
        </authorList>
    </citation>
    <scope>NUCLEOTIDE SEQUENCE [LARGE SCALE GENOMIC DNA]</scope>
    <source>
        <strain evidence="3">622</strain>
    </source>
</reference>
<dbReference type="Gene3D" id="3.30.530.20">
    <property type="match status" value="1"/>
</dbReference>